<dbReference type="InterPro" id="IPR009057">
    <property type="entry name" value="Homeodomain-like_sf"/>
</dbReference>
<dbReference type="InterPro" id="IPR003012">
    <property type="entry name" value="Tet_transcr_reg_TetR"/>
</dbReference>
<comment type="caution">
    <text evidence="7">The sequence shown here is derived from an EMBL/GenBank/DDBJ whole genome shotgun (WGS) entry which is preliminary data.</text>
</comment>
<dbReference type="Proteomes" id="UP000291144">
    <property type="component" value="Unassembled WGS sequence"/>
</dbReference>
<dbReference type="OrthoDB" id="329481at2"/>
<gene>
    <name evidence="7" type="ORF">E0H73_45230</name>
</gene>
<dbReference type="PANTHER" id="PTHR30055:SF151">
    <property type="entry name" value="TRANSCRIPTIONAL REGULATORY PROTEIN"/>
    <property type="match status" value="1"/>
</dbReference>
<evidence type="ECO:0000256" key="4">
    <source>
        <dbReference type="ARBA" id="ARBA00023163"/>
    </source>
</evidence>
<name>A0A4R0JEK5_9ACTN</name>
<feature type="domain" description="HTH tetR-type" evidence="6">
    <location>
        <begin position="1"/>
        <end position="50"/>
    </location>
</feature>
<dbReference type="PANTHER" id="PTHR30055">
    <property type="entry name" value="HTH-TYPE TRANSCRIPTIONAL REGULATOR RUTR"/>
    <property type="match status" value="1"/>
</dbReference>
<dbReference type="GO" id="GO:0046677">
    <property type="term" value="P:response to antibiotic"/>
    <property type="evidence" value="ECO:0007669"/>
    <property type="project" value="InterPro"/>
</dbReference>
<evidence type="ECO:0000313" key="7">
    <source>
        <dbReference type="EMBL" id="TCC44839.1"/>
    </source>
</evidence>
<feature type="DNA-binding region" description="H-T-H motif" evidence="5">
    <location>
        <begin position="13"/>
        <end position="32"/>
    </location>
</feature>
<dbReference type="PRINTS" id="PR00400">
    <property type="entry name" value="TETREPRESSOR"/>
</dbReference>
<evidence type="ECO:0000256" key="5">
    <source>
        <dbReference type="PROSITE-ProRule" id="PRU00335"/>
    </source>
</evidence>
<organism evidence="7 8">
    <name type="scientific">Kribbella pittospori</name>
    <dbReference type="NCBI Taxonomy" id="722689"/>
    <lineage>
        <taxon>Bacteria</taxon>
        <taxon>Bacillati</taxon>
        <taxon>Actinomycetota</taxon>
        <taxon>Actinomycetes</taxon>
        <taxon>Propionibacteriales</taxon>
        <taxon>Kribbellaceae</taxon>
        <taxon>Kribbella</taxon>
    </lineage>
</organism>
<dbReference type="PROSITE" id="PS50977">
    <property type="entry name" value="HTH_TETR_2"/>
    <property type="match status" value="1"/>
</dbReference>
<evidence type="ECO:0000256" key="2">
    <source>
        <dbReference type="ARBA" id="ARBA00023015"/>
    </source>
</evidence>
<evidence type="ECO:0000256" key="1">
    <source>
        <dbReference type="ARBA" id="ARBA00022491"/>
    </source>
</evidence>
<dbReference type="Pfam" id="PF00440">
    <property type="entry name" value="TetR_N"/>
    <property type="match status" value="1"/>
</dbReference>
<dbReference type="InterPro" id="IPR004111">
    <property type="entry name" value="Repressor_TetR_C"/>
</dbReference>
<dbReference type="InterPro" id="IPR036271">
    <property type="entry name" value="Tet_transcr_reg_TetR-rel_C_sf"/>
</dbReference>
<keyword evidence="8" id="KW-1185">Reference proteome</keyword>
<dbReference type="GO" id="GO:0003700">
    <property type="term" value="F:DNA-binding transcription factor activity"/>
    <property type="evidence" value="ECO:0007669"/>
    <property type="project" value="TreeGrafter"/>
</dbReference>
<proteinExistence type="predicted"/>
<evidence type="ECO:0000313" key="8">
    <source>
        <dbReference type="Proteomes" id="UP000291144"/>
    </source>
</evidence>
<dbReference type="Gene3D" id="1.10.357.10">
    <property type="entry name" value="Tetracycline Repressor, domain 2"/>
    <property type="match status" value="1"/>
</dbReference>
<dbReference type="GO" id="GO:0000976">
    <property type="term" value="F:transcription cis-regulatory region binding"/>
    <property type="evidence" value="ECO:0007669"/>
    <property type="project" value="TreeGrafter"/>
</dbReference>
<evidence type="ECO:0000259" key="6">
    <source>
        <dbReference type="PROSITE" id="PS50977"/>
    </source>
</evidence>
<dbReference type="InterPro" id="IPR001647">
    <property type="entry name" value="HTH_TetR"/>
</dbReference>
<dbReference type="InterPro" id="IPR050109">
    <property type="entry name" value="HTH-type_TetR-like_transc_reg"/>
</dbReference>
<reference evidence="7 8" key="1">
    <citation type="submission" date="2019-02" db="EMBL/GenBank/DDBJ databases">
        <title>Kribbella capetownensis sp. nov. and Kribbella speibonae sp. nov., isolated from soil.</title>
        <authorList>
            <person name="Curtis S.M."/>
            <person name="Norton I."/>
            <person name="Everest G.J."/>
            <person name="Meyers P.R."/>
        </authorList>
    </citation>
    <scope>NUCLEOTIDE SEQUENCE [LARGE SCALE GENOMIC DNA]</scope>
    <source>
        <strain evidence="7 8">NRRL B-24813</strain>
    </source>
</reference>
<dbReference type="SUPFAM" id="SSF46689">
    <property type="entry name" value="Homeodomain-like"/>
    <property type="match status" value="1"/>
</dbReference>
<protein>
    <submittedName>
        <fullName evidence="7">TetR/AcrR family transcriptional regulator</fullName>
    </submittedName>
</protein>
<evidence type="ECO:0000256" key="3">
    <source>
        <dbReference type="ARBA" id="ARBA00023125"/>
    </source>
</evidence>
<keyword evidence="1" id="KW-0678">Repressor</keyword>
<dbReference type="EMBL" id="SJKB01000041">
    <property type="protein sequence ID" value="TCC44839.1"/>
    <property type="molecule type" value="Genomic_DNA"/>
</dbReference>
<sequence length="199" mass="21828">MALADKDGIGSVSMRRIAQELGIEAMSLYHHVANKEDVLDGMVDQVFAEIELPADGTEWKTAMRQRAESAREAMIRHPWAISLLGSRSAPGPATVRHHNAVLGSCRAAGFSIHMAAHAFSLIDSYVYGFVLQEVNLPFDESADLDEVVDSMMLPFSAEDYPHLLELTTEIILQPGYSYGDEFAYGLDRVLDSLEAAARG</sequence>
<dbReference type="SUPFAM" id="SSF48498">
    <property type="entry name" value="Tetracyclin repressor-like, C-terminal domain"/>
    <property type="match status" value="1"/>
</dbReference>
<keyword evidence="3 5" id="KW-0238">DNA-binding</keyword>
<dbReference type="Gene3D" id="1.10.10.60">
    <property type="entry name" value="Homeodomain-like"/>
    <property type="match status" value="1"/>
</dbReference>
<dbReference type="GO" id="GO:0045892">
    <property type="term" value="P:negative regulation of DNA-templated transcription"/>
    <property type="evidence" value="ECO:0007669"/>
    <property type="project" value="InterPro"/>
</dbReference>
<keyword evidence="4" id="KW-0804">Transcription</keyword>
<accession>A0A4R0JEK5</accession>
<dbReference type="AlphaFoldDB" id="A0A4R0JEK5"/>
<keyword evidence="2" id="KW-0805">Transcription regulation</keyword>
<dbReference type="Pfam" id="PF02909">
    <property type="entry name" value="TetR_C_1"/>
    <property type="match status" value="1"/>
</dbReference>